<proteinExistence type="predicted"/>
<dbReference type="EMBL" id="SZZH01000001">
    <property type="protein sequence ID" value="TKV60390.1"/>
    <property type="molecule type" value="Genomic_DNA"/>
</dbReference>
<dbReference type="InterPro" id="IPR023198">
    <property type="entry name" value="PGP-like_dom2"/>
</dbReference>
<dbReference type="GO" id="GO:0016787">
    <property type="term" value="F:hydrolase activity"/>
    <property type="evidence" value="ECO:0007669"/>
    <property type="project" value="UniProtKB-KW"/>
</dbReference>
<dbReference type="NCBIfam" id="TIGR01509">
    <property type="entry name" value="HAD-SF-IA-v3"/>
    <property type="match status" value="1"/>
</dbReference>
<protein>
    <submittedName>
        <fullName evidence="1">HAD family hydrolase</fullName>
    </submittedName>
</protein>
<dbReference type="InterPro" id="IPR044999">
    <property type="entry name" value="CbbY-like"/>
</dbReference>
<dbReference type="InterPro" id="IPR006439">
    <property type="entry name" value="HAD-SF_hydro_IA"/>
</dbReference>
<keyword evidence="1" id="KW-0378">Hydrolase</keyword>
<evidence type="ECO:0000313" key="2">
    <source>
        <dbReference type="Proteomes" id="UP000306985"/>
    </source>
</evidence>
<dbReference type="InterPro" id="IPR036412">
    <property type="entry name" value="HAD-like_sf"/>
</dbReference>
<dbReference type="SFLD" id="SFLDS00003">
    <property type="entry name" value="Haloacid_Dehalogenase"/>
    <property type="match status" value="1"/>
</dbReference>
<gene>
    <name evidence="1" type="ORF">FDO65_01335</name>
</gene>
<comment type="caution">
    <text evidence="1">The sequence shown here is derived from an EMBL/GenBank/DDBJ whole genome shotgun (WGS) entry which is preliminary data.</text>
</comment>
<dbReference type="AlphaFoldDB" id="A0A4U6QIZ8"/>
<reference evidence="1 2" key="1">
    <citation type="submission" date="2019-05" db="EMBL/GenBank/DDBJ databases">
        <title>Nakamurella sp. N5BH11, whole genome shotgun sequence.</title>
        <authorList>
            <person name="Tuo L."/>
        </authorList>
    </citation>
    <scope>NUCLEOTIDE SEQUENCE [LARGE SCALE GENOMIC DNA]</scope>
    <source>
        <strain evidence="1 2">N5BH11</strain>
    </source>
</reference>
<dbReference type="InterPro" id="IPR023214">
    <property type="entry name" value="HAD_sf"/>
</dbReference>
<name>A0A4U6QIZ8_9ACTN</name>
<dbReference type="PANTHER" id="PTHR42896:SF2">
    <property type="entry name" value="CBBY-LIKE PROTEIN"/>
    <property type="match status" value="1"/>
</dbReference>
<dbReference type="PANTHER" id="PTHR42896">
    <property type="entry name" value="XYLULOSE-1,5-BISPHOSPHATE (XUBP) PHOSPHATASE"/>
    <property type="match status" value="1"/>
</dbReference>
<dbReference type="Gene3D" id="3.40.50.1000">
    <property type="entry name" value="HAD superfamily/HAD-like"/>
    <property type="match status" value="1"/>
</dbReference>
<dbReference type="SUPFAM" id="SSF56784">
    <property type="entry name" value="HAD-like"/>
    <property type="match status" value="1"/>
</dbReference>
<dbReference type="SFLD" id="SFLDG01129">
    <property type="entry name" value="C1.5:_HAD__Beta-PGM__Phosphata"/>
    <property type="match status" value="1"/>
</dbReference>
<dbReference type="Pfam" id="PF00702">
    <property type="entry name" value="Hydrolase"/>
    <property type="match status" value="1"/>
</dbReference>
<keyword evidence="2" id="KW-1185">Reference proteome</keyword>
<sequence length="262" mass="27622">MTKALILDCDGVLADTERDGHLVAFNQAFTELGLPFQWSEQEYDGLLKVGGGKERMLAYLAQHPEIDLGSDEDKAAKVAEVHKLKSKLYVELVEAGKLPGRPGVKRLIESALDDGWQVAVASTSATKSVEAVLAAVVGPMTRARMEGVWAGDIVPAKKPAPDIYLMTLRELGRTADEAVVIEDSESGAKAAAAAGIRHIVTVSSFTTRDPFPAASAVVSNLGEPGEPAEFLAGVDLRHDGVIDLESLRAAVASTPAPRAATA</sequence>
<accession>A0A4U6QIZ8</accession>
<evidence type="ECO:0000313" key="1">
    <source>
        <dbReference type="EMBL" id="TKV60390.1"/>
    </source>
</evidence>
<organism evidence="1 2">
    <name type="scientific">Nakamurella flava</name>
    <dbReference type="NCBI Taxonomy" id="2576308"/>
    <lineage>
        <taxon>Bacteria</taxon>
        <taxon>Bacillati</taxon>
        <taxon>Actinomycetota</taxon>
        <taxon>Actinomycetes</taxon>
        <taxon>Nakamurellales</taxon>
        <taxon>Nakamurellaceae</taxon>
        <taxon>Nakamurella</taxon>
    </lineage>
</organism>
<dbReference type="OrthoDB" id="9812856at2"/>
<dbReference type="Gene3D" id="1.10.150.240">
    <property type="entry name" value="Putative phosphatase, domain 2"/>
    <property type="match status" value="1"/>
</dbReference>
<dbReference type="Proteomes" id="UP000306985">
    <property type="component" value="Unassembled WGS sequence"/>
</dbReference>
<dbReference type="RefSeq" id="WP_137447694.1">
    <property type="nucleotide sequence ID" value="NZ_SZZH01000001.1"/>
</dbReference>